<dbReference type="InterPro" id="IPR004358">
    <property type="entry name" value="Sig_transdc_His_kin-like_C"/>
</dbReference>
<evidence type="ECO:0000256" key="7">
    <source>
        <dbReference type="ARBA" id="ARBA00022840"/>
    </source>
</evidence>
<keyword evidence="8" id="KW-0902">Two-component regulatory system</keyword>
<dbReference type="InterPro" id="IPR003594">
    <property type="entry name" value="HATPase_dom"/>
</dbReference>
<evidence type="ECO:0000259" key="10">
    <source>
        <dbReference type="PROSITE" id="PS50109"/>
    </source>
</evidence>
<dbReference type="PANTHER" id="PTHR42878">
    <property type="entry name" value="TWO-COMPONENT HISTIDINE KINASE"/>
    <property type="match status" value="1"/>
</dbReference>
<feature type="domain" description="Histidine kinase" evidence="10">
    <location>
        <begin position="480"/>
        <end position="696"/>
    </location>
</feature>
<dbReference type="Gene3D" id="3.30.565.10">
    <property type="entry name" value="Histidine kinase-like ATPase, C-terminal domain"/>
    <property type="match status" value="1"/>
</dbReference>
<dbReference type="InterPro" id="IPR005467">
    <property type="entry name" value="His_kinase_dom"/>
</dbReference>
<accession>E1IGV3</accession>
<comment type="caution">
    <text evidence="11">The sequence shown here is derived from an EMBL/GenBank/DDBJ whole genome shotgun (WGS) entry which is preliminary data.</text>
</comment>
<dbReference type="AlphaFoldDB" id="E1IGV3"/>
<dbReference type="PANTHER" id="PTHR42878:SF7">
    <property type="entry name" value="SENSOR HISTIDINE KINASE GLRK"/>
    <property type="match status" value="1"/>
</dbReference>
<keyword evidence="6 11" id="KW-0418">Kinase</keyword>
<organism evidence="11 12">
    <name type="scientific">Oscillochloris trichoides DG-6</name>
    <dbReference type="NCBI Taxonomy" id="765420"/>
    <lineage>
        <taxon>Bacteria</taxon>
        <taxon>Bacillati</taxon>
        <taxon>Chloroflexota</taxon>
        <taxon>Chloroflexia</taxon>
        <taxon>Chloroflexales</taxon>
        <taxon>Chloroflexineae</taxon>
        <taxon>Oscillochloridaceae</taxon>
        <taxon>Oscillochloris</taxon>
    </lineage>
</organism>
<keyword evidence="5" id="KW-0547">Nucleotide-binding</keyword>
<evidence type="ECO:0000256" key="8">
    <source>
        <dbReference type="ARBA" id="ARBA00023012"/>
    </source>
</evidence>
<dbReference type="GO" id="GO:0005524">
    <property type="term" value="F:ATP binding"/>
    <property type="evidence" value="ECO:0007669"/>
    <property type="project" value="UniProtKB-KW"/>
</dbReference>
<evidence type="ECO:0000256" key="9">
    <source>
        <dbReference type="SAM" id="MobiDB-lite"/>
    </source>
</evidence>
<evidence type="ECO:0000256" key="6">
    <source>
        <dbReference type="ARBA" id="ARBA00022777"/>
    </source>
</evidence>
<dbReference type="FunFam" id="3.30.565.10:FF:000006">
    <property type="entry name" value="Sensor histidine kinase WalK"/>
    <property type="match status" value="1"/>
</dbReference>
<keyword evidence="4" id="KW-0808">Transferase</keyword>
<dbReference type="SUPFAM" id="SSF55874">
    <property type="entry name" value="ATPase domain of HSP90 chaperone/DNA topoisomerase II/histidine kinase"/>
    <property type="match status" value="1"/>
</dbReference>
<dbReference type="PROSITE" id="PS50109">
    <property type="entry name" value="HIS_KIN"/>
    <property type="match status" value="1"/>
</dbReference>
<proteinExistence type="predicted"/>
<dbReference type="EC" id="2.7.13.3" evidence="2"/>
<dbReference type="Pfam" id="PF02518">
    <property type="entry name" value="HATPase_c"/>
    <property type="match status" value="1"/>
</dbReference>
<dbReference type="GO" id="GO:0000156">
    <property type="term" value="F:phosphorelay response regulator activity"/>
    <property type="evidence" value="ECO:0007669"/>
    <property type="project" value="TreeGrafter"/>
</dbReference>
<evidence type="ECO:0000256" key="5">
    <source>
        <dbReference type="ARBA" id="ARBA00022741"/>
    </source>
</evidence>
<dbReference type="EMBL" id="ADVR01000112">
    <property type="protein sequence ID" value="EFO79428.1"/>
    <property type="molecule type" value="Genomic_DNA"/>
</dbReference>
<dbReference type="STRING" id="765420.OSCT_2554"/>
<reference evidence="11 12" key="1">
    <citation type="journal article" date="2011" name="J. Bacteriol.">
        <title>Draft genome sequence of the anoxygenic filamentous phototrophic bacterium Oscillochloris trichoides subsp. DG-6.</title>
        <authorList>
            <person name="Kuznetsov B.B."/>
            <person name="Ivanovsky R.N."/>
            <person name="Keppen O.I."/>
            <person name="Sukhacheva M.V."/>
            <person name="Bumazhkin B.K."/>
            <person name="Patutina E.O."/>
            <person name="Beletsky A.V."/>
            <person name="Mardanov A.V."/>
            <person name="Baslerov R.V."/>
            <person name="Panteleeva A.N."/>
            <person name="Kolganova T.V."/>
            <person name="Ravin N.V."/>
            <person name="Skryabin K.G."/>
        </authorList>
    </citation>
    <scope>NUCLEOTIDE SEQUENCE [LARGE SCALE GENOMIC DNA]</scope>
    <source>
        <strain evidence="11 12">DG-6</strain>
    </source>
</reference>
<feature type="compositionally biased region" description="Polar residues" evidence="9">
    <location>
        <begin position="323"/>
        <end position="339"/>
    </location>
</feature>
<evidence type="ECO:0000256" key="4">
    <source>
        <dbReference type="ARBA" id="ARBA00022679"/>
    </source>
</evidence>
<sequence>MSSAENFSLPALLGLGPKGCLLELDQVRDLAVMLMRNRPPDMRAGCFMGGKLSFGNRPPADVIVLTEGFGVAPFLVIAGQQGASALLTWPESGRYRTQILTDPEYVDRAALVLSQLSDHEYSMSDLAEAEVQQAYVARLAAALIGELHLTDTERHALMPNESRWLHLAVAMANRSGAEALLAIQEVRQLFQEMGIQRVVLGQLDADQRQLMALASEGGPVPAACTIQTPGMIANVIHRGRVGTATSPPHSGLQGITSWMGNNVLTAVPLLRNERTWGLLLVSSPRPIPMPGQALLSGVASLIGLNMGGAASSASSRSSEASSGMTRTLATATANRSVSNRDGSHIARELGSFLTHLDDAIMLVDGRGQVADYTPAMAELLGIDHNTKGQPLIASGAACLSPLLAEALMEDAVEAQEIELPNGKQATASVIGFSQGLWAFVLRSQHKAAQPEPTVAAAAAAAPAPANIVPESERNESFLANFSNIIRVPLRELRELITRVPAAGELNEQQSRLIGQVVRLNSELTLLVNDLLSLGQIRLQANDNRVMLRLDLLIEAAVGTQYAEFGRRGQDVETDIQPKLPRVYGSEEGLGRAISALIDNAIKYSPSGAHIRVSAKQEGKMVVVQIKDNGPGLRPEELAQIFDPFYRAATTEHMGVSGRGLGLTIAKAVIEQHDGSIWAEGAPEQGCTFTFQLPAIESGTG</sequence>
<dbReference type="GO" id="GO:0004673">
    <property type="term" value="F:protein histidine kinase activity"/>
    <property type="evidence" value="ECO:0007669"/>
    <property type="project" value="UniProtKB-EC"/>
</dbReference>
<name>E1IGV3_9CHLR</name>
<dbReference type="HOGENOM" id="CLU_393725_0_0_0"/>
<protein>
    <recommendedName>
        <fullName evidence="2">histidine kinase</fullName>
        <ecNumber evidence="2">2.7.13.3</ecNumber>
    </recommendedName>
</protein>
<dbReference type="OrthoDB" id="9785252at2"/>
<evidence type="ECO:0000256" key="3">
    <source>
        <dbReference type="ARBA" id="ARBA00022553"/>
    </source>
</evidence>
<dbReference type="CDD" id="cd00075">
    <property type="entry name" value="HATPase"/>
    <property type="match status" value="1"/>
</dbReference>
<dbReference type="InterPro" id="IPR036890">
    <property type="entry name" value="HATPase_C_sf"/>
</dbReference>
<evidence type="ECO:0000256" key="2">
    <source>
        <dbReference type="ARBA" id="ARBA00012438"/>
    </source>
</evidence>
<comment type="catalytic activity">
    <reaction evidence="1">
        <text>ATP + protein L-histidine = ADP + protein N-phospho-L-histidine.</text>
        <dbReference type="EC" id="2.7.13.3"/>
    </reaction>
</comment>
<feature type="region of interest" description="Disordered" evidence="9">
    <location>
        <begin position="312"/>
        <end position="339"/>
    </location>
</feature>
<keyword evidence="7" id="KW-0067">ATP-binding</keyword>
<evidence type="ECO:0000313" key="11">
    <source>
        <dbReference type="EMBL" id="EFO79428.1"/>
    </source>
</evidence>
<gene>
    <name evidence="11" type="ORF">OSCT_2554</name>
</gene>
<dbReference type="InterPro" id="IPR050351">
    <property type="entry name" value="BphY/WalK/GraS-like"/>
</dbReference>
<dbReference type="Proteomes" id="UP000054010">
    <property type="component" value="Unassembled WGS sequence"/>
</dbReference>
<dbReference type="eggNOG" id="COG5002">
    <property type="taxonomic scope" value="Bacteria"/>
</dbReference>
<keyword evidence="12" id="KW-1185">Reference proteome</keyword>
<evidence type="ECO:0000313" key="12">
    <source>
        <dbReference type="Proteomes" id="UP000054010"/>
    </source>
</evidence>
<dbReference type="GO" id="GO:0007234">
    <property type="term" value="P:osmosensory signaling via phosphorelay pathway"/>
    <property type="evidence" value="ECO:0007669"/>
    <property type="project" value="TreeGrafter"/>
</dbReference>
<evidence type="ECO:0000256" key="1">
    <source>
        <dbReference type="ARBA" id="ARBA00000085"/>
    </source>
</evidence>
<keyword evidence="3" id="KW-0597">Phosphoprotein</keyword>
<dbReference type="PRINTS" id="PR00344">
    <property type="entry name" value="BCTRLSENSOR"/>
</dbReference>
<dbReference type="SMART" id="SM00387">
    <property type="entry name" value="HATPase_c"/>
    <property type="match status" value="1"/>
</dbReference>
<dbReference type="GO" id="GO:0030295">
    <property type="term" value="F:protein kinase activator activity"/>
    <property type="evidence" value="ECO:0007669"/>
    <property type="project" value="TreeGrafter"/>
</dbReference>
<feature type="compositionally biased region" description="Low complexity" evidence="9">
    <location>
        <begin position="312"/>
        <end position="322"/>
    </location>
</feature>
<dbReference type="SUPFAM" id="SSF55781">
    <property type="entry name" value="GAF domain-like"/>
    <property type="match status" value="1"/>
</dbReference>